<dbReference type="EMBL" id="MLFT02000009">
    <property type="protein sequence ID" value="PHT38736.1"/>
    <property type="molecule type" value="Genomic_DNA"/>
</dbReference>
<dbReference type="OrthoDB" id="1328647at2759"/>
<comment type="caution">
    <text evidence="1">The sequence shown here is derived from an EMBL/GenBank/DDBJ whole genome shotgun (WGS) entry which is preliminary data.</text>
</comment>
<proteinExistence type="predicted"/>
<evidence type="ECO:0000313" key="2">
    <source>
        <dbReference type="Proteomes" id="UP000224567"/>
    </source>
</evidence>
<reference evidence="2" key="2">
    <citation type="journal article" date="2017" name="J. Anim. Genet.">
        <title>Multiple reference genome sequences of hot pepper reveal the massive evolution of plant disease resistance genes by retroduplication.</title>
        <authorList>
            <person name="Kim S."/>
            <person name="Park J."/>
            <person name="Yeom S.-I."/>
            <person name="Kim Y.-M."/>
            <person name="Seo E."/>
            <person name="Kim K.-T."/>
            <person name="Kim M.-S."/>
            <person name="Lee J.M."/>
            <person name="Cheong K."/>
            <person name="Shin H.-S."/>
            <person name="Kim S.-B."/>
            <person name="Han K."/>
            <person name="Lee J."/>
            <person name="Park M."/>
            <person name="Lee H.-A."/>
            <person name="Lee H.-Y."/>
            <person name="Lee Y."/>
            <person name="Oh S."/>
            <person name="Lee J.H."/>
            <person name="Choi E."/>
            <person name="Choi E."/>
            <person name="Lee S.E."/>
            <person name="Jeon J."/>
            <person name="Kim H."/>
            <person name="Choi G."/>
            <person name="Song H."/>
            <person name="Lee J."/>
            <person name="Lee S.-C."/>
            <person name="Kwon J.-K."/>
            <person name="Lee H.-Y."/>
            <person name="Koo N."/>
            <person name="Hong Y."/>
            <person name="Kim R.W."/>
            <person name="Kang W.-H."/>
            <person name="Huh J.H."/>
            <person name="Kang B.-C."/>
            <person name="Yang T.-J."/>
            <person name="Lee Y.-H."/>
            <person name="Bennetzen J.L."/>
            <person name="Choi D."/>
        </authorList>
    </citation>
    <scope>NUCLEOTIDE SEQUENCE [LARGE SCALE GENOMIC DNA]</scope>
    <source>
        <strain evidence="2">cv. PBC81</strain>
    </source>
</reference>
<evidence type="ECO:0000313" key="1">
    <source>
        <dbReference type="EMBL" id="PHT38736.1"/>
    </source>
</evidence>
<dbReference type="AlphaFoldDB" id="A0A2G2W0H9"/>
<protein>
    <submittedName>
        <fullName evidence="1">Uncharacterized protein</fullName>
    </submittedName>
</protein>
<keyword evidence="2" id="KW-1185">Reference proteome</keyword>
<organism evidence="1 2">
    <name type="scientific">Capsicum baccatum</name>
    <name type="common">Peruvian pepper</name>
    <dbReference type="NCBI Taxonomy" id="33114"/>
    <lineage>
        <taxon>Eukaryota</taxon>
        <taxon>Viridiplantae</taxon>
        <taxon>Streptophyta</taxon>
        <taxon>Embryophyta</taxon>
        <taxon>Tracheophyta</taxon>
        <taxon>Spermatophyta</taxon>
        <taxon>Magnoliopsida</taxon>
        <taxon>eudicotyledons</taxon>
        <taxon>Gunneridae</taxon>
        <taxon>Pentapetalae</taxon>
        <taxon>asterids</taxon>
        <taxon>lamiids</taxon>
        <taxon>Solanales</taxon>
        <taxon>Solanaceae</taxon>
        <taxon>Solanoideae</taxon>
        <taxon>Capsiceae</taxon>
        <taxon>Capsicum</taxon>
    </lineage>
</organism>
<accession>A0A2G2W0H9</accession>
<name>A0A2G2W0H9_CAPBA</name>
<dbReference type="Proteomes" id="UP000224567">
    <property type="component" value="Unassembled WGS sequence"/>
</dbReference>
<gene>
    <name evidence="1" type="ORF">CQW23_22309</name>
</gene>
<reference evidence="1 2" key="1">
    <citation type="journal article" date="2017" name="Genome Biol.">
        <title>New reference genome sequences of hot pepper reveal the massive evolution of plant disease-resistance genes by retroduplication.</title>
        <authorList>
            <person name="Kim S."/>
            <person name="Park J."/>
            <person name="Yeom S.I."/>
            <person name="Kim Y.M."/>
            <person name="Seo E."/>
            <person name="Kim K.T."/>
            <person name="Kim M.S."/>
            <person name="Lee J.M."/>
            <person name="Cheong K."/>
            <person name="Shin H.S."/>
            <person name="Kim S.B."/>
            <person name="Han K."/>
            <person name="Lee J."/>
            <person name="Park M."/>
            <person name="Lee H.A."/>
            <person name="Lee H.Y."/>
            <person name="Lee Y."/>
            <person name="Oh S."/>
            <person name="Lee J.H."/>
            <person name="Choi E."/>
            <person name="Choi E."/>
            <person name="Lee S.E."/>
            <person name="Jeon J."/>
            <person name="Kim H."/>
            <person name="Choi G."/>
            <person name="Song H."/>
            <person name="Lee J."/>
            <person name="Lee S.C."/>
            <person name="Kwon J.K."/>
            <person name="Lee H.Y."/>
            <person name="Koo N."/>
            <person name="Hong Y."/>
            <person name="Kim R.W."/>
            <person name="Kang W.H."/>
            <person name="Huh J.H."/>
            <person name="Kang B.C."/>
            <person name="Yang T.J."/>
            <person name="Lee Y.H."/>
            <person name="Bennetzen J.L."/>
            <person name="Choi D."/>
        </authorList>
    </citation>
    <scope>NUCLEOTIDE SEQUENCE [LARGE SCALE GENOMIC DNA]</scope>
    <source>
        <strain evidence="2">cv. PBC81</strain>
    </source>
</reference>
<sequence length="156" mass="17279">MGKAIEIESSTASSSRLYIEYGRNSIRKANSIRFNNESSNSVTEVSGRFFNGSDWNKQTILIQSGSSANHVKESILDGLVRFKENSASDQDYESENSVLNSLLGLLNEDDKLVLIVVTQGIVPILVRLLDSSSSPKIFSRLSQCSFDKEIESFGFE</sequence>